<dbReference type="Pfam" id="PF11233">
    <property type="entry name" value="DUF3035"/>
    <property type="match status" value="1"/>
</dbReference>
<dbReference type="InterPro" id="IPR021395">
    <property type="entry name" value="DUF3035"/>
</dbReference>
<reference evidence="3" key="1">
    <citation type="journal article" date="2014" name="Int. J. Syst. Evol. Microbiol.">
        <title>Complete genome sequence of Corynebacterium casei LMG S-19264T (=DSM 44701T), isolated from a smear-ripened cheese.</title>
        <authorList>
            <consortium name="US DOE Joint Genome Institute (JGI-PGF)"/>
            <person name="Walter F."/>
            <person name="Albersmeier A."/>
            <person name="Kalinowski J."/>
            <person name="Ruckert C."/>
        </authorList>
    </citation>
    <scope>NUCLEOTIDE SEQUENCE</scope>
    <source>
        <strain evidence="3">KCTC 42590</strain>
    </source>
</reference>
<evidence type="ECO:0000256" key="1">
    <source>
        <dbReference type="SAM" id="MobiDB-lite"/>
    </source>
</evidence>
<evidence type="ECO:0000256" key="2">
    <source>
        <dbReference type="SAM" id="SignalP"/>
    </source>
</evidence>
<feature type="chain" id="PRO_5037587538" description="DUF3035 domain-containing protein" evidence="2">
    <location>
        <begin position="21"/>
        <end position="145"/>
    </location>
</feature>
<keyword evidence="2" id="KW-0732">Signal</keyword>
<evidence type="ECO:0000313" key="3">
    <source>
        <dbReference type="EMBL" id="GHF17081.1"/>
    </source>
</evidence>
<dbReference type="Proteomes" id="UP000630923">
    <property type="component" value="Unassembled WGS sequence"/>
</dbReference>
<proteinExistence type="predicted"/>
<feature type="region of interest" description="Disordered" evidence="1">
    <location>
        <begin position="44"/>
        <end position="63"/>
    </location>
</feature>
<protein>
    <recommendedName>
        <fullName evidence="5">DUF3035 domain-containing protein</fullName>
    </recommendedName>
</protein>
<feature type="signal peptide" evidence="2">
    <location>
        <begin position="1"/>
        <end position="20"/>
    </location>
</feature>
<organism evidence="3 4">
    <name type="scientific">Kordiimonas sediminis</name>
    <dbReference type="NCBI Taxonomy" id="1735581"/>
    <lineage>
        <taxon>Bacteria</taxon>
        <taxon>Pseudomonadati</taxon>
        <taxon>Pseudomonadota</taxon>
        <taxon>Alphaproteobacteria</taxon>
        <taxon>Kordiimonadales</taxon>
        <taxon>Kordiimonadaceae</taxon>
        <taxon>Kordiimonas</taxon>
    </lineage>
</organism>
<accession>A0A919APK1</accession>
<evidence type="ECO:0008006" key="5">
    <source>
        <dbReference type="Google" id="ProtNLM"/>
    </source>
</evidence>
<gene>
    <name evidence="3" type="ORF">GCM10017044_09300</name>
</gene>
<reference evidence="3" key="2">
    <citation type="submission" date="2020-09" db="EMBL/GenBank/DDBJ databases">
        <authorList>
            <person name="Sun Q."/>
            <person name="Kim S."/>
        </authorList>
    </citation>
    <scope>NUCLEOTIDE SEQUENCE</scope>
    <source>
        <strain evidence="3">KCTC 42590</strain>
    </source>
</reference>
<comment type="caution">
    <text evidence="3">The sequence shown here is derived from an EMBL/GenBank/DDBJ whole genome shotgun (WGS) entry which is preliminary data.</text>
</comment>
<name>A0A919APK1_9PROT</name>
<dbReference type="PROSITE" id="PS51257">
    <property type="entry name" value="PROKAR_LIPOPROTEIN"/>
    <property type="match status" value="1"/>
</dbReference>
<dbReference type="AlphaFoldDB" id="A0A919APK1"/>
<dbReference type="RefSeq" id="WP_191250373.1">
    <property type="nucleotide sequence ID" value="NZ_BNCI01000001.1"/>
</dbReference>
<sequence>MSVKKISIVILAGLSVTACGMIGNDGKYAPDAFEVVDRAPLVIPPESELRPPRPGQPRAQELDPGQQAYEALFPGKTLKKSERKSNGELVLLMNVGDSEPDIRSELNKRDEGVVKKTLLLAEILDADERQYAPDNVSVRRVSGKQ</sequence>
<dbReference type="EMBL" id="BNCI01000001">
    <property type="protein sequence ID" value="GHF17081.1"/>
    <property type="molecule type" value="Genomic_DNA"/>
</dbReference>
<keyword evidence="4" id="KW-1185">Reference proteome</keyword>
<evidence type="ECO:0000313" key="4">
    <source>
        <dbReference type="Proteomes" id="UP000630923"/>
    </source>
</evidence>